<feature type="domain" description="DUF6536" evidence="3">
    <location>
        <begin position="88"/>
        <end position="205"/>
    </location>
</feature>
<dbReference type="EMBL" id="KZ825876">
    <property type="protein sequence ID" value="PYH94195.1"/>
    <property type="molecule type" value="Genomic_DNA"/>
</dbReference>
<dbReference type="InterPro" id="IPR046623">
    <property type="entry name" value="DUF6536"/>
</dbReference>
<dbReference type="Proteomes" id="UP000247810">
    <property type="component" value="Unassembled WGS sequence"/>
</dbReference>
<reference evidence="4 5" key="1">
    <citation type="submission" date="2018-02" db="EMBL/GenBank/DDBJ databases">
        <title>The genomes of Aspergillus section Nigri reveals drivers in fungal speciation.</title>
        <authorList>
            <consortium name="DOE Joint Genome Institute"/>
            <person name="Vesth T.C."/>
            <person name="Nybo J."/>
            <person name="Theobald S."/>
            <person name="Brandl J."/>
            <person name="Frisvad J.C."/>
            <person name="Nielsen K.F."/>
            <person name="Lyhne E.K."/>
            <person name="Kogle M.E."/>
            <person name="Kuo A."/>
            <person name="Riley R."/>
            <person name="Clum A."/>
            <person name="Nolan M."/>
            <person name="Lipzen A."/>
            <person name="Salamov A."/>
            <person name="Henrissat B."/>
            <person name="Wiebenga A."/>
            <person name="De vries R.P."/>
            <person name="Grigoriev I.V."/>
            <person name="Mortensen U.H."/>
            <person name="Andersen M.R."/>
            <person name="Baker S.E."/>
        </authorList>
    </citation>
    <scope>NUCLEOTIDE SEQUENCE [LARGE SCALE GENOMIC DNA]</scope>
    <source>
        <strain evidence="4 5">CBS 707.79</strain>
    </source>
</reference>
<feature type="transmembrane region" description="Helical" evidence="2">
    <location>
        <begin position="94"/>
        <end position="118"/>
    </location>
</feature>
<evidence type="ECO:0000259" key="3">
    <source>
        <dbReference type="Pfam" id="PF20163"/>
    </source>
</evidence>
<name>A0A319D9W0_9EURO</name>
<accession>A0A319D9W0</accession>
<dbReference type="AlphaFoldDB" id="A0A319D9W0"/>
<evidence type="ECO:0000313" key="5">
    <source>
        <dbReference type="Proteomes" id="UP000247810"/>
    </source>
</evidence>
<dbReference type="STRING" id="1448320.A0A319D9W0"/>
<gene>
    <name evidence="4" type="ORF">BO71DRAFT_430233</name>
</gene>
<keyword evidence="2" id="KW-1133">Transmembrane helix</keyword>
<sequence>MEPENQALPLLCSHDDTDGRLTGTITADSFSEIELQPIQVPREWIFSTGYDPVQNRGDRGSDDDQSSNREPITRASSKVEAPSSQREWESPVRWCAWLNLAILIINIAVIVIMLGIAASKPSGITFGSIIVRKGSCSGVKAATTGLHLLINMLSVTLSATSNYCSHILIAPSRKDVDEAHSRRVWVVIGTFSFRNIMKLSMRRKFDVLLRYECERLQSLREYSGISISNTGEGAYNISGGQPDGWNSTDLRSSIASGDFEVLSVEECIDAYTLQYLSNRCTVIGVTKEISNNSLYFSGYGYPKGFQSIIPQDVVIGSLHISQDFGSDSAGYEWMCLGITTENGFARYASCSKNILLQNLPWELEAVELTYSSRI</sequence>
<evidence type="ECO:0000256" key="2">
    <source>
        <dbReference type="SAM" id="Phobius"/>
    </source>
</evidence>
<keyword evidence="2" id="KW-0472">Membrane</keyword>
<protein>
    <recommendedName>
        <fullName evidence="3">DUF6536 domain-containing protein</fullName>
    </recommendedName>
</protein>
<feature type="region of interest" description="Disordered" evidence="1">
    <location>
        <begin position="49"/>
        <end position="83"/>
    </location>
</feature>
<dbReference type="PANTHER" id="PTHR35395">
    <property type="entry name" value="DUF6536 DOMAIN-CONTAINING PROTEIN"/>
    <property type="match status" value="1"/>
</dbReference>
<keyword evidence="5" id="KW-1185">Reference proteome</keyword>
<evidence type="ECO:0000313" key="4">
    <source>
        <dbReference type="EMBL" id="PYH94195.1"/>
    </source>
</evidence>
<dbReference type="PANTHER" id="PTHR35395:SF1">
    <property type="entry name" value="DUF6536 DOMAIN-CONTAINING PROTEIN"/>
    <property type="match status" value="1"/>
</dbReference>
<dbReference type="OrthoDB" id="5429634at2759"/>
<dbReference type="VEuPathDB" id="FungiDB:BO71DRAFT_430233"/>
<dbReference type="Pfam" id="PF20163">
    <property type="entry name" value="DUF6536"/>
    <property type="match status" value="1"/>
</dbReference>
<keyword evidence="2" id="KW-0812">Transmembrane</keyword>
<evidence type="ECO:0000256" key="1">
    <source>
        <dbReference type="SAM" id="MobiDB-lite"/>
    </source>
</evidence>
<organism evidence="4 5">
    <name type="scientific">Aspergillus ellipticus CBS 707.79</name>
    <dbReference type="NCBI Taxonomy" id="1448320"/>
    <lineage>
        <taxon>Eukaryota</taxon>
        <taxon>Fungi</taxon>
        <taxon>Dikarya</taxon>
        <taxon>Ascomycota</taxon>
        <taxon>Pezizomycotina</taxon>
        <taxon>Eurotiomycetes</taxon>
        <taxon>Eurotiomycetidae</taxon>
        <taxon>Eurotiales</taxon>
        <taxon>Aspergillaceae</taxon>
        <taxon>Aspergillus</taxon>
        <taxon>Aspergillus subgen. Circumdati</taxon>
    </lineage>
</organism>
<proteinExistence type="predicted"/>